<accession>A0A8X6QI12</accession>
<keyword evidence="2" id="KW-1185">Reference proteome</keyword>
<dbReference type="Proteomes" id="UP000887013">
    <property type="component" value="Unassembled WGS sequence"/>
</dbReference>
<sequence length="73" mass="8408">MTISTSAEFSVRRCEQRKEEAIHVIGLSVRRPGLRKEQTLQVLSIGRRNTKEGDIIVCRIGRYPKRRSEAIKV</sequence>
<comment type="caution">
    <text evidence="1">The sequence shown here is derived from an EMBL/GenBank/DDBJ whole genome shotgun (WGS) entry which is preliminary data.</text>
</comment>
<dbReference type="AlphaFoldDB" id="A0A8X6QI12"/>
<name>A0A8X6QI12_NEPPI</name>
<organism evidence="1 2">
    <name type="scientific">Nephila pilipes</name>
    <name type="common">Giant wood spider</name>
    <name type="synonym">Nephila maculata</name>
    <dbReference type="NCBI Taxonomy" id="299642"/>
    <lineage>
        <taxon>Eukaryota</taxon>
        <taxon>Metazoa</taxon>
        <taxon>Ecdysozoa</taxon>
        <taxon>Arthropoda</taxon>
        <taxon>Chelicerata</taxon>
        <taxon>Arachnida</taxon>
        <taxon>Araneae</taxon>
        <taxon>Araneomorphae</taxon>
        <taxon>Entelegynae</taxon>
        <taxon>Araneoidea</taxon>
        <taxon>Nephilidae</taxon>
        <taxon>Nephila</taxon>
    </lineage>
</organism>
<evidence type="ECO:0000313" key="1">
    <source>
        <dbReference type="EMBL" id="GFU26293.1"/>
    </source>
</evidence>
<proteinExistence type="predicted"/>
<reference evidence="1" key="1">
    <citation type="submission" date="2020-08" db="EMBL/GenBank/DDBJ databases">
        <title>Multicomponent nature underlies the extraordinary mechanical properties of spider dragline silk.</title>
        <authorList>
            <person name="Kono N."/>
            <person name="Nakamura H."/>
            <person name="Mori M."/>
            <person name="Yoshida Y."/>
            <person name="Ohtoshi R."/>
            <person name="Malay A.D."/>
            <person name="Moran D.A.P."/>
            <person name="Tomita M."/>
            <person name="Numata K."/>
            <person name="Arakawa K."/>
        </authorList>
    </citation>
    <scope>NUCLEOTIDE SEQUENCE</scope>
</reference>
<protein>
    <submittedName>
        <fullName evidence="1">Uncharacterized protein</fullName>
    </submittedName>
</protein>
<evidence type="ECO:0000313" key="2">
    <source>
        <dbReference type="Proteomes" id="UP000887013"/>
    </source>
</evidence>
<gene>
    <name evidence="1" type="ORF">NPIL_659931</name>
</gene>
<dbReference type="EMBL" id="BMAW01081795">
    <property type="protein sequence ID" value="GFU26293.1"/>
    <property type="molecule type" value="Genomic_DNA"/>
</dbReference>